<evidence type="ECO:0000259" key="8">
    <source>
        <dbReference type="Pfam" id="PF02782"/>
    </source>
</evidence>
<evidence type="ECO:0000259" key="7">
    <source>
        <dbReference type="Pfam" id="PF00370"/>
    </source>
</evidence>
<dbReference type="GO" id="GO:0005524">
    <property type="term" value="F:ATP binding"/>
    <property type="evidence" value="ECO:0007669"/>
    <property type="project" value="UniProtKB-KW"/>
</dbReference>
<dbReference type="SUPFAM" id="SSF53067">
    <property type="entry name" value="Actin-like ATPase domain"/>
    <property type="match status" value="2"/>
</dbReference>
<feature type="domain" description="Carbohydrate kinase FGGY N-terminal" evidence="7">
    <location>
        <begin position="21"/>
        <end position="259"/>
    </location>
</feature>
<keyword evidence="4" id="KW-0418">Kinase</keyword>
<evidence type="ECO:0000256" key="6">
    <source>
        <dbReference type="ARBA" id="ARBA00023308"/>
    </source>
</evidence>
<feature type="domain" description="Carbohydrate kinase FGGY C-terminal" evidence="8">
    <location>
        <begin position="268"/>
        <end position="460"/>
    </location>
</feature>
<dbReference type="EC" id="2.7.1.5" evidence="9"/>
<protein>
    <submittedName>
        <fullName evidence="9">Rhamnulokinase</fullName>
        <ecNumber evidence="9">2.7.1.5</ecNumber>
    </submittedName>
</protein>
<dbReference type="CDD" id="cd07771">
    <property type="entry name" value="ASKHA_NBD_FGGY_RhaB-like"/>
    <property type="match status" value="1"/>
</dbReference>
<dbReference type="InterPro" id="IPR018485">
    <property type="entry name" value="FGGY_C"/>
</dbReference>
<evidence type="ECO:0000313" key="10">
    <source>
        <dbReference type="Proteomes" id="UP000564385"/>
    </source>
</evidence>
<organism evidence="9 10">
    <name type="scientific">Tunturiibacter lichenicola</name>
    <dbReference type="NCBI Taxonomy" id="2051959"/>
    <lineage>
        <taxon>Bacteria</taxon>
        <taxon>Pseudomonadati</taxon>
        <taxon>Acidobacteriota</taxon>
        <taxon>Terriglobia</taxon>
        <taxon>Terriglobales</taxon>
        <taxon>Acidobacteriaceae</taxon>
        <taxon>Tunturiibacter</taxon>
    </lineage>
</organism>
<keyword evidence="5" id="KW-0067">ATP-binding</keyword>
<dbReference type="GO" id="GO:0008993">
    <property type="term" value="F:rhamnulokinase activity"/>
    <property type="evidence" value="ECO:0007669"/>
    <property type="project" value="UniProtKB-EC"/>
</dbReference>
<keyword evidence="3" id="KW-0547">Nucleotide-binding</keyword>
<evidence type="ECO:0000256" key="5">
    <source>
        <dbReference type="ARBA" id="ARBA00022840"/>
    </source>
</evidence>
<evidence type="ECO:0000313" key="9">
    <source>
        <dbReference type="EMBL" id="NYF89031.1"/>
    </source>
</evidence>
<dbReference type="InterPro" id="IPR043129">
    <property type="entry name" value="ATPase_NBD"/>
</dbReference>
<accession>A0A852VCM5</accession>
<dbReference type="EMBL" id="JACCCU010000001">
    <property type="protein sequence ID" value="NYF89031.1"/>
    <property type="molecule type" value="Genomic_DNA"/>
</dbReference>
<dbReference type="Gene3D" id="3.30.420.40">
    <property type="match status" value="2"/>
</dbReference>
<keyword evidence="6" id="KW-0684">Rhamnose metabolism</keyword>
<dbReference type="Pfam" id="PF02782">
    <property type="entry name" value="FGGY_C"/>
    <property type="match status" value="1"/>
</dbReference>
<evidence type="ECO:0000256" key="2">
    <source>
        <dbReference type="ARBA" id="ARBA00022679"/>
    </source>
</evidence>
<dbReference type="PANTHER" id="PTHR43095:SF2">
    <property type="entry name" value="GLUCONOKINASE"/>
    <property type="match status" value="1"/>
</dbReference>
<dbReference type="InterPro" id="IPR050406">
    <property type="entry name" value="FGGY_Carb_Kinase"/>
</dbReference>
<keyword evidence="2 9" id="KW-0808">Transferase</keyword>
<proteinExistence type="inferred from homology"/>
<dbReference type="Pfam" id="PF00370">
    <property type="entry name" value="FGGY_N"/>
    <property type="match status" value="1"/>
</dbReference>
<dbReference type="Proteomes" id="UP000564385">
    <property type="component" value="Unassembled WGS sequence"/>
</dbReference>
<gene>
    <name evidence="9" type="ORF">HDF08_001098</name>
</gene>
<comment type="similarity">
    <text evidence="1">Belongs to the FGGY kinase family.</text>
</comment>
<evidence type="ECO:0000256" key="4">
    <source>
        <dbReference type="ARBA" id="ARBA00022777"/>
    </source>
</evidence>
<dbReference type="AlphaFoldDB" id="A0A852VCM5"/>
<evidence type="ECO:0000256" key="3">
    <source>
        <dbReference type="ARBA" id="ARBA00022741"/>
    </source>
</evidence>
<evidence type="ECO:0000256" key="1">
    <source>
        <dbReference type="ARBA" id="ARBA00009156"/>
    </source>
</evidence>
<dbReference type="InterPro" id="IPR013449">
    <property type="entry name" value="Rhamnulokinase"/>
</dbReference>
<dbReference type="GO" id="GO:0019301">
    <property type="term" value="P:rhamnose catabolic process"/>
    <property type="evidence" value="ECO:0007669"/>
    <property type="project" value="InterPro"/>
</dbReference>
<sequence length="497" mass="53876">MRRTPDMALVPQIPLDTRALVAVDLGAESCRVSLLRWVAGRPVITLVHRFANAPRETDGGLRWDLRMIEAGLEHGLRLCAEMAVEGVRSIAVDGWAVDYVRVDGDGMALADPFCYRDERTIEAEQMLYGEIAPERLRECTGVQLLRINTLYQLYADRLQGLPVGSQWMNLPEYVLSRWGGARVAEVTNATHTQMVDLNGRRWCDEVFLAADLDVALAPKLVPPGTEVGRLSGELARLAAFRDTVLIAPACHDTASAIAGIPAVGDDWAYLSSGTWSLVGTVLEEPRNDAAVAAENFTNLGAVGGRVCFHKNVNGMWLIRQCLKEWTAEGREWSVPELVAAAEKLAKPEGLLDVDDADLLLAGGMPQRINAQRVRMGLKALEEGAENAPAFASLIFHSLAARYAAVLARVAFHTGKKLKRLFVVGGGSQNDFLNRLTQEATGLELFRGAAESSTVGNFAVQLAVLEGRRDEVTGADAEQVSGWAGRLALALEQAATKG</sequence>
<dbReference type="PANTHER" id="PTHR43095">
    <property type="entry name" value="SUGAR KINASE"/>
    <property type="match status" value="1"/>
</dbReference>
<reference evidence="9 10" key="1">
    <citation type="submission" date="2020-07" db="EMBL/GenBank/DDBJ databases">
        <title>Genomic Encyclopedia of Type Strains, Phase IV (KMG-V): Genome sequencing to study the core and pangenomes of soil and plant-associated prokaryotes.</title>
        <authorList>
            <person name="Whitman W."/>
        </authorList>
    </citation>
    <scope>NUCLEOTIDE SEQUENCE [LARGE SCALE GENOMIC DNA]</scope>
    <source>
        <strain evidence="9 10">M8UP22</strain>
    </source>
</reference>
<dbReference type="InterPro" id="IPR018484">
    <property type="entry name" value="FGGY_N"/>
</dbReference>
<comment type="caution">
    <text evidence="9">The sequence shown here is derived from an EMBL/GenBank/DDBJ whole genome shotgun (WGS) entry which is preliminary data.</text>
</comment>
<name>A0A852VCM5_9BACT</name>